<dbReference type="PANTHER" id="PTHR11953:SF0">
    <property type="entry name" value="EXOSOME COMPLEX COMPONENT RRP41"/>
    <property type="match status" value="1"/>
</dbReference>
<dbReference type="AlphaFoldDB" id="A0A1Y2F9A4"/>
<comment type="subcellular location">
    <subcellularLocation>
        <location evidence="1">Cytoplasm</location>
    </subcellularLocation>
    <subcellularLocation>
        <location evidence="2">Nucleus</location>
        <location evidence="2">Nucleolus</location>
    </subcellularLocation>
</comment>
<evidence type="ECO:0000256" key="1">
    <source>
        <dbReference type="ARBA" id="ARBA00004496"/>
    </source>
</evidence>
<dbReference type="OMA" id="ECRINTH"/>
<feature type="domain" description="Exoribonuclease phosphorolytic" evidence="9">
    <location>
        <begin position="22"/>
        <end position="155"/>
    </location>
</feature>
<dbReference type="Gene3D" id="3.30.230.70">
    <property type="entry name" value="GHMP Kinase, N-terminal domain"/>
    <property type="match status" value="1"/>
</dbReference>
<dbReference type="SUPFAM" id="SSF55666">
    <property type="entry name" value="Ribonuclease PH domain 2-like"/>
    <property type="match status" value="1"/>
</dbReference>
<proteinExistence type="inferred from homology"/>
<dbReference type="STRING" id="56484.A0A1Y2F9A4"/>
<dbReference type="InterPro" id="IPR027408">
    <property type="entry name" value="PNPase/RNase_PH_dom_sf"/>
</dbReference>
<dbReference type="GO" id="GO:0071051">
    <property type="term" value="P:poly(A)-dependent snoRNA 3'-end processing"/>
    <property type="evidence" value="ECO:0007669"/>
    <property type="project" value="TreeGrafter"/>
</dbReference>
<evidence type="ECO:0000256" key="7">
    <source>
        <dbReference type="ARBA" id="ARBA00063066"/>
    </source>
</evidence>
<dbReference type="EMBL" id="MCFI01000013">
    <property type="protein sequence ID" value="ORY80469.1"/>
    <property type="molecule type" value="Genomic_DNA"/>
</dbReference>
<dbReference type="FunFam" id="3.30.230.70:FF:000004">
    <property type="entry name" value="Exosome complex component Rrp41"/>
    <property type="match status" value="1"/>
</dbReference>
<dbReference type="GO" id="GO:0034475">
    <property type="term" value="P:U4 snRNA 3'-end processing"/>
    <property type="evidence" value="ECO:0007669"/>
    <property type="project" value="TreeGrafter"/>
</dbReference>
<dbReference type="Proteomes" id="UP000193685">
    <property type="component" value="Unassembled WGS sequence"/>
</dbReference>
<evidence type="ECO:0000256" key="5">
    <source>
        <dbReference type="ARBA" id="ARBA00022835"/>
    </source>
</evidence>
<protein>
    <recommendedName>
        <fullName evidence="8">Ribosomal RNA-processing protein 41</fullName>
    </recommendedName>
</protein>
<dbReference type="InterPro" id="IPR036345">
    <property type="entry name" value="ExoRNase_PH_dom2_sf"/>
</dbReference>
<dbReference type="Pfam" id="PF01138">
    <property type="entry name" value="RNase_PH"/>
    <property type="match status" value="1"/>
</dbReference>
<keyword evidence="5" id="KW-0271">Exosome</keyword>
<gene>
    <name evidence="10" type="ORF">BCR37DRAFT_348815</name>
</gene>
<evidence type="ECO:0000313" key="10">
    <source>
        <dbReference type="EMBL" id="ORY80469.1"/>
    </source>
</evidence>
<evidence type="ECO:0000256" key="6">
    <source>
        <dbReference type="ARBA" id="ARBA00023242"/>
    </source>
</evidence>
<evidence type="ECO:0000256" key="4">
    <source>
        <dbReference type="ARBA" id="ARBA00022490"/>
    </source>
</evidence>
<sequence length="247" mass="26755">MPRSEILSPEGLRSDGRRYNEIRQFKARMSLPTCSSFDGSALCAMGLTTVLCTVSGPHEPDANKRAQMKADAAYLHVDYTVLPFAGQDRKKAGRTDKRMQEICLALQQTFSQAAILKLYPRTQIDVRLQIVQQDGGALACAINAATLALIDAGIPLYHFIAACSLGAGTAQALLDVTALEESDIPWLTLATEGHSGKISFLQCETRLGLDAFDACLEYGVLGSQAVRGLLEGVCREAGKEYKAKLER</sequence>
<dbReference type="GO" id="GO:0003723">
    <property type="term" value="F:RNA binding"/>
    <property type="evidence" value="ECO:0007669"/>
    <property type="project" value="TreeGrafter"/>
</dbReference>
<dbReference type="InterPro" id="IPR050080">
    <property type="entry name" value="RNase_PH"/>
</dbReference>
<name>A0A1Y2F9A4_PROLT</name>
<dbReference type="GO" id="GO:0000176">
    <property type="term" value="C:nuclear exosome (RNase complex)"/>
    <property type="evidence" value="ECO:0007669"/>
    <property type="project" value="UniProtKB-ARBA"/>
</dbReference>
<dbReference type="CDD" id="cd11370">
    <property type="entry name" value="RNase_PH_RRP41"/>
    <property type="match status" value="1"/>
</dbReference>
<reference evidence="10 11" key="1">
    <citation type="submission" date="2016-07" db="EMBL/GenBank/DDBJ databases">
        <title>Pervasive Adenine N6-methylation of Active Genes in Fungi.</title>
        <authorList>
            <consortium name="DOE Joint Genome Institute"/>
            <person name="Mondo S.J."/>
            <person name="Dannebaum R.O."/>
            <person name="Kuo R.C."/>
            <person name="Labutti K."/>
            <person name="Haridas S."/>
            <person name="Kuo A."/>
            <person name="Salamov A."/>
            <person name="Ahrendt S.R."/>
            <person name="Lipzen A."/>
            <person name="Sullivan W."/>
            <person name="Andreopoulos W.B."/>
            <person name="Clum A."/>
            <person name="Lindquist E."/>
            <person name="Daum C."/>
            <person name="Ramamoorthy G.K."/>
            <person name="Gryganskyi A."/>
            <person name="Culley D."/>
            <person name="Magnuson J.K."/>
            <person name="James T.Y."/>
            <person name="O'Malley M.A."/>
            <person name="Stajich J.E."/>
            <person name="Spatafora J.W."/>
            <person name="Visel A."/>
            <person name="Grigoriev I.V."/>
        </authorList>
    </citation>
    <scope>NUCLEOTIDE SEQUENCE [LARGE SCALE GENOMIC DNA]</scope>
    <source>
        <strain evidence="10 11">12-1054</strain>
    </source>
</reference>
<comment type="subunit">
    <text evidence="7">Component of the RNA exosome complex. Specifically part of the catalytically inactive RNA exosome core complex (Exo-9) which may associate with the catalytic subunits RRP6 and DIS3 in cytoplasmic- and nuclear-specific RNA exosome complex forms. Exo-9 is formed by a hexameric base ring of RNase PH domain-containing subunits and a cap ring consisting of CSL4, RRP4 and RRP40.</text>
</comment>
<dbReference type="InterPro" id="IPR001247">
    <property type="entry name" value="ExoRNase_PH_dom1"/>
</dbReference>
<dbReference type="GO" id="GO:0000177">
    <property type="term" value="C:cytoplasmic exosome (RNase complex)"/>
    <property type="evidence" value="ECO:0007669"/>
    <property type="project" value="TreeGrafter"/>
</dbReference>
<dbReference type="GO" id="GO:0071028">
    <property type="term" value="P:nuclear mRNA surveillance"/>
    <property type="evidence" value="ECO:0007669"/>
    <property type="project" value="TreeGrafter"/>
</dbReference>
<comment type="caution">
    <text evidence="10">The sequence shown here is derived from an EMBL/GenBank/DDBJ whole genome shotgun (WGS) entry which is preliminary data.</text>
</comment>
<comment type="similarity">
    <text evidence="3">Belongs to the RNase PH family.</text>
</comment>
<keyword evidence="11" id="KW-1185">Reference proteome</keyword>
<accession>A0A1Y2F9A4</accession>
<evidence type="ECO:0000259" key="9">
    <source>
        <dbReference type="Pfam" id="PF01138"/>
    </source>
</evidence>
<evidence type="ECO:0000256" key="8">
    <source>
        <dbReference type="ARBA" id="ARBA00077929"/>
    </source>
</evidence>
<dbReference type="OrthoDB" id="437922at2759"/>
<dbReference type="RefSeq" id="XP_040724357.1">
    <property type="nucleotide sequence ID" value="XM_040867874.1"/>
</dbReference>
<evidence type="ECO:0000256" key="2">
    <source>
        <dbReference type="ARBA" id="ARBA00004604"/>
    </source>
</evidence>
<keyword evidence="4" id="KW-0963">Cytoplasm</keyword>
<organism evidence="10 11">
    <name type="scientific">Protomyces lactucae-debilis</name>
    <dbReference type="NCBI Taxonomy" id="2754530"/>
    <lineage>
        <taxon>Eukaryota</taxon>
        <taxon>Fungi</taxon>
        <taxon>Dikarya</taxon>
        <taxon>Ascomycota</taxon>
        <taxon>Taphrinomycotina</taxon>
        <taxon>Taphrinomycetes</taxon>
        <taxon>Taphrinales</taxon>
        <taxon>Protomycetaceae</taxon>
        <taxon>Protomyces</taxon>
    </lineage>
</organism>
<dbReference type="GO" id="GO:0005730">
    <property type="term" value="C:nucleolus"/>
    <property type="evidence" value="ECO:0007669"/>
    <property type="project" value="UniProtKB-SubCell"/>
</dbReference>
<dbReference type="GeneID" id="63784473"/>
<dbReference type="InterPro" id="IPR020568">
    <property type="entry name" value="Ribosomal_Su5_D2-typ_SF"/>
</dbReference>
<dbReference type="PANTHER" id="PTHR11953">
    <property type="entry name" value="EXOSOME COMPLEX COMPONENT"/>
    <property type="match status" value="1"/>
</dbReference>
<dbReference type="SUPFAM" id="SSF54211">
    <property type="entry name" value="Ribosomal protein S5 domain 2-like"/>
    <property type="match status" value="1"/>
</dbReference>
<evidence type="ECO:0000313" key="11">
    <source>
        <dbReference type="Proteomes" id="UP000193685"/>
    </source>
</evidence>
<dbReference type="GO" id="GO:0016075">
    <property type="term" value="P:rRNA catabolic process"/>
    <property type="evidence" value="ECO:0007669"/>
    <property type="project" value="TreeGrafter"/>
</dbReference>
<evidence type="ECO:0000256" key="3">
    <source>
        <dbReference type="ARBA" id="ARBA00006678"/>
    </source>
</evidence>
<keyword evidence="6" id="KW-0539">Nucleus</keyword>